<dbReference type="InterPro" id="IPR041698">
    <property type="entry name" value="Methyltransf_25"/>
</dbReference>
<dbReference type="Gene3D" id="3.40.50.150">
    <property type="entry name" value="Vaccinia Virus protein VP39"/>
    <property type="match status" value="1"/>
</dbReference>
<evidence type="ECO:0000259" key="3">
    <source>
        <dbReference type="Pfam" id="PF13649"/>
    </source>
</evidence>
<dbReference type="GO" id="GO:0008168">
    <property type="term" value="F:methyltransferase activity"/>
    <property type="evidence" value="ECO:0007669"/>
    <property type="project" value="UniProtKB-KW"/>
</dbReference>
<protein>
    <submittedName>
        <fullName evidence="4">Methyltransferase domain-containing protein</fullName>
    </submittedName>
</protein>
<keyword evidence="2 4" id="KW-0808">Transferase</keyword>
<comment type="caution">
    <text evidence="4">The sequence shown here is derived from an EMBL/GenBank/DDBJ whole genome shotgun (WGS) entry which is preliminary data.</text>
</comment>
<sequence>MAPDPYGDRELVALYDIDNPGGADHDYYRALADEIGARSILDLGCGTGLLTRSFVRPDRTVVGIDPSATMLDWARRQPGADAVRWILGTAAAIEPDASVDLAVCTGNAIMHVSSEELPATLRNIATALRPGGTFSFESRNPGFREWETWTRAATYGERDTDLGRLREWLDVTEVADGRVVFDAHNVLPDGEVRIYTSVLYFRGADEFADALREAGFDDVTISGGWRGEPVTTDSPVLVVRASTR</sequence>
<evidence type="ECO:0000256" key="1">
    <source>
        <dbReference type="ARBA" id="ARBA00022603"/>
    </source>
</evidence>
<dbReference type="PANTHER" id="PTHR43861">
    <property type="entry name" value="TRANS-ACONITATE 2-METHYLTRANSFERASE-RELATED"/>
    <property type="match status" value="1"/>
</dbReference>
<feature type="domain" description="Methyltransferase" evidence="3">
    <location>
        <begin position="40"/>
        <end position="132"/>
    </location>
</feature>
<dbReference type="Proteomes" id="UP000460435">
    <property type="component" value="Unassembled WGS sequence"/>
</dbReference>
<organism evidence="4 5">
    <name type="scientific">Phytoactinopolyspora mesophila</name>
    <dbReference type="NCBI Taxonomy" id="2650750"/>
    <lineage>
        <taxon>Bacteria</taxon>
        <taxon>Bacillati</taxon>
        <taxon>Actinomycetota</taxon>
        <taxon>Actinomycetes</taxon>
        <taxon>Jiangellales</taxon>
        <taxon>Jiangellaceae</taxon>
        <taxon>Phytoactinopolyspora</taxon>
    </lineage>
</organism>
<dbReference type="SUPFAM" id="SSF53335">
    <property type="entry name" value="S-adenosyl-L-methionine-dependent methyltransferases"/>
    <property type="match status" value="1"/>
</dbReference>
<dbReference type="AlphaFoldDB" id="A0A7K3LYK4"/>
<dbReference type="PANTHER" id="PTHR43861:SF1">
    <property type="entry name" value="TRANS-ACONITATE 2-METHYLTRANSFERASE"/>
    <property type="match status" value="1"/>
</dbReference>
<dbReference type="GO" id="GO:0032259">
    <property type="term" value="P:methylation"/>
    <property type="evidence" value="ECO:0007669"/>
    <property type="project" value="UniProtKB-KW"/>
</dbReference>
<name>A0A7K3LYK4_9ACTN</name>
<keyword evidence="1 4" id="KW-0489">Methyltransferase</keyword>
<evidence type="ECO:0000256" key="2">
    <source>
        <dbReference type="ARBA" id="ARBA00022679"/>
    </source>
</evidence>
<dbReference type="EMBL" id="WLZY01000001">
    <property type="protein sequence ID" value="NDL55762.1"/>
    <property type="molecule type" value="Genomic_DNA"/>
</dbReference>
<dbReference type="Pfam" id="PF13649">
    <property type="entry name" value="Methyltransf_25"/>
    <property type="match status" value="1"/>
</dbReference>
<reference evidence="4 5" key="1">
    <citation type="submission" date="2019-11" db="EMBL/GenBank/DDBJ databases">
        <authorList>
            <person name="Li X.-J."/>
            <person name="Feng X.-M."/>
        </authorList>
    </citation>
    <scope>NUCLEOTIDE SEQUENCE [LARGE SCALE GENOMIC DNA]</scope>
    <source>
        <strain evidence="4 5">XMNu-373</strain>
    </source>
</reference>
<dbReference type="CDD" id="cd02440">
    <property type="entry name" value="AdoMet_MTases"/>
    <property type="match status" value="1"/>
</dbReference>
<evidence type="ECO:0000313" key="5">
    <source>
        <dbReference type="Proteomes" id="UP000460435"/>
    </source>
</evidence>
<dbReference type="InterPro" id="IPR029063">
    <property type="entry name" value="SAM-dependent_MTases_sf"/>
</dbReference>
<gene>
    <name evidence="4" type="ORF">F7O44_01620</name>
</gene>
<evidence type="ECO:0000313" key="4">
    <source>
        <dbReference type="EMBL" id="NDL55762.1"/>
    </source>
</evidence>
<accession>A0A7K3LYK4</accession>
<keyword evidence="5" id="KW-1185">Reference proteome</keyword>
<dbReference type="RefSeq" id="WP_162448441.1">
    <property type="nucleotide sequence ID" value="NZ_WLZY01000001.1"/>
</dbReference>
<proteinExistence type="predicted"/>